<dbReference type="Proteomes" id="UP001143981">
    <property type="component" value="Unassembled WGS sequence"/>
</dbReference>
<organism evidence="6 7">
    <name type="scientific">Coemansia biformis</name>
    <dbReference type="NCBI Taxonomy" id="1286918"/>
    <lineage>
        <taxon>Eukaryota</taxon>
        <taxon>Fungi</taxon>
        <taxon>Fungi incertae sedis</taxon>
        <taxon>Zoopagomycota</taxon>
        <taxon>Kickxellomycotina</taxon>
        <taxon>Kickxellomycetes</taxon>
        <taxon>Kickxellales</taxon>
        <taxon>Kickxellaceae</taxon>
        <taxon>Coemansia</taxon>
    </lineage>
</organism>
<evidence type="ECO:0000256" key="4">
    <source>
        <dbReference type="ARBA" id="ARBA00022840"/>
    </source>
</evidence>
<dbReference type="GO" id="GO:0016740">
    <property type="term" value="F:transferase activity"/>
    <property type="evidence" value="ECO:0007669"/>
    <property type="project" value="UniProtKB-KW"/>
</dbReference>
<keyword evidence="2" id="KW-0808">Transferase</keyword>
<dbReference type="GO" id="GO:0006744">
    <property type="term" value="P:ubiquinone biosynthetic process"/>
    <property type="evidence" value="ECO:0007669"/>
    <property type="project" value="TreeGrafter"/>
</dbReference>
<dbReference type="InterPro" id="IPR034646">
    <property type="entry name" value="ADCK3_dom"/>
</dbReference>
<evidence type="ECO:0000256" key="2">
    <source>
        <dbReference type="ARBA" id="ARBA00022679"/>
    </source>
</evidence>
<name>A0A9W7XTA4_9FUNG</name>
<dbReference type="OrthoDB" id="201153at2759"/>
<dbReference type="Pfam" id="PF03109">
    <property type="entry name" value="ABC1"/>
    <property type="match status" value="1"/>
</dbReference>
<dbReference type="PANTHER" id="PTHR43851:SF3">
    <property type="entry name" value="COENZYME Q8"/>
    <property type="match status" value="1"/>
</dbReference>
<dbReference type="InterPro" id="IPR011009">
    <property type="entry name" value="Kinase-like_dom_sf"/>
</dbReference>
<proteinExistence type="inferred from homology"/>
<dbReference type="PANTHER" id="PTHR43851">
    <property type="match status" value="1"/>
</dbReference>
<sequence length="388" mass="42785">MPSNRASRLFHYGSLAVGLGLGAIGEATKRWAGGGSEGAQGGSPPPSLLLGRANIDRIVNKLSKMRGAALKLGQMLSIQDSKSISPEIAEVLQRVQNAANYVPLSQIEKTIRRELGAGWREEFAEFGEVPFAAASIGQVHDAQLNEHMQSKYGVGRVAVKVQYPGIASSIDSDLNNMQTLLLLSNLLPRGMYLDSTIRAARKELHWECDYVREAEAMTKFGKLLADDHVFAVPRLVADLSRASVLTAEFMAGAHIKNADDYTQEERDFIGTHVIRLCLRELFEFGFMQTDPNWANFLYRRDTRTIALLDFGASRSFGSTFLDRYLRLLNAAMEGDRDACRHWSTELGFLTGYEADVMTQAHVSSVLEIGKPFAAPGLYDFGNQDVSSN</sequence>
<comment type="similarity">
    <text evidence="1">Belongs to the protein kinase superfamily. ADCK protein kinase family.</text>
</comment>
<accession>A0A9W7XTA4</accession>
<evidence type="ECO:0000313" key="6">
    <source>
        <dbReference type="EMBL" id="KAJ1718308.1"/>
    </source>
</evidence>
<evidence type="ECO:0000259" key="5">
    <source>
        <dbReference type="Pfam" id="PF03109"/>
    </source>
</evidence>
<evidence type="ECO:0000256" key="3">
    <source>
        <dbReference type="ARBA" id="ARBA00022741"/>
    </source>
</evidence>
<reference evidence="6" key="1">
    <citation type="submission" date="2022-07" db="EMBL/GenBank/DDBJ databases">
        <title>Phylogenomic reconstructions and comparative analyses of Kickxellomycotina fungi.</title>
        <authorList>
            <person name="Reynolds N.K."/>
            <person name="Stajich J.E."/>
            <person name="Barry K."/>
            <person name="Grigoriev I.V."/>
            <person name="Crous P."/>
            <person name="Smith M.E."/>
        </authorList>
    </citation>
    <scope>NUCLEOTIDE SEQUENCE</scope>
    <source>
        <strain evidence="6">BCRC 34381</strain>
    </source>
</reference>
<dbReference type="InterPro" id="IPR004147">
    <property type="entry name" value="ABC1_dom"/>
</dbReference>
<feature type="domain" description="ABC1 atypical kinase-like" evidence="5">
    <location>
        <begin position="94"/>
        <end position="340"/>
    </location>
</feature>
<protein>
    <recommendedName>
        <fullName evidence="5">ABC1 atypical kinase-like domain-containing protein</fullName>
    </recommendedName>
</protein>
<keyword evidence="7" id="KW-1185">Reference proteome</keyword>
<dbReference type="AlphaFoldDB" id="A0A9W7XTA4"/>
<dbReference type="CDD" id="cd13970">
    <property type="entry name" value="ABC1_ADCK3"/>
    <property type="match status" value="1"/>
</dbReference>
<keyword evidence="3" id="KW-0547">Nucleotide-binding</keyword>
<dbReference type="EMBL" id="JANBOI010003572">
    <property type="protein sequence ID" value="KAJ1718308.1"/>
    <property type="molecule type" value="Genomic_DNA"/>
</dbReference>
<evidence type="ECO:0000313" key="7">
    <source>
        <dbReference type="Proteomes" id="UP001143981"/>
    </source>
</evidence>
<keyword evidence="4" id="KW-0067">ATP-binding</keyword>
<dbReference type="InterPro" id="IPR051409">
    <property type="entry name" value="Atypical_kinase_ADCK"/>
</dbReference>
<feature type="non-terminal residue" evidence="6">
    <location>
        <position position="388"/>
    </location>
</feature>
<evidence type="ECO:0000256" key="1">
    <source>
        <dbReference type="ARBA" id="ARBA00009670"/>
    </source>
</evidence>
<gene>
    <name evidence="6" type="ORF">LPJ61_006702</name>
</gene>
<dbReference type="GO" id="GO:0005524">
    <property type="term" value="F:ATP binding"/>
    <property type="evidence" value="ECO:0007669"/>
    <property type="project" value="UniProtKB-KW"/>
</dbReference>
<dbReference type="SUPFAM" id="SSF56112">
    <property type="entry name" value="Protein kinase-like (PK-like)"/>
    <property type="match status" value="1"/>
</dbReference>
<comment type="caution">
    <text evidence="6">The sequence shown here is derived from an EMBL/GenBank/DDBJ whole genome shotgun (WGS) entry which is preliminary data.</text>
</comment>